<dbReference type="EMBL" id="KZ293651">
    <property type="protein sequence ID" value="PBK95949.1"/>
    <property type="molecule type" value="Genomic_DNA"/>
</dbReference>
<accession>A0A2H3DL55</accession>
<evidence type="ECO:0000313" key="2">
    <source>
        <dbReference type="Proteomes" id="UP000217790"/>
    </source>
</evidence>
<name>A0A2H3DL55_ARMGA</name>
<dbReference type="AlphaFoldDB" id="A0A2H3DL55"/>
<organism evidence="1 2">
    <name type="scientific">Armillaria gallica</name>
    <name type="common">Bulbous honey fungus</name>
    <name type="synonym">Armillaria bulbosa</name>
    <dbReference type="NCBI Taxonomy" id="47427"/>
    <lineage>
        <taxon>Eukaryota</taxon>
        <taxon>Fungi</taxon>
        <taxon>Dikarya</taxon>
        <taxon>Basidiomycota</taxon>
        <taxon>Agaricomycotina</taxon>
        <taxon>Agaricomycetes</taxon>
        <taxon>Agaricomycetidae</taxon>
        <taxon>Agaricales</taxon>
        <taxon>Marasmiineae</taxon>
        <taxon>Physalacriaceae</taxon>
        <taxon>Armillaria</taxon>
    </lineage>
</organism>
<evidence type="ECO:0000313" key="1">
    <source>
        <dbReference type="EMBL" id="PBK95949.1"/>
    </source>
</evidence>
<dbReference type="Proteomes" id="UP000217790">
    <property type="component" value="Unassembled WGS sequence"/>
</dbReference>
<proteinExistence type="predicted"/>
<dbReference type="InParanoid" id="A0A2H3DL55"/>
<sequence length="74" mass="8340">MQDYQLASTTSPTNVRHCQIHVLFGDSLHYISEPSLLGRATDHLYSNYFHPSFHSPSLFRIDSITHPGHGAQCT</sequence>
<keyword evidence="2" id="KW-1185">Reference proteome</keyword>
<protein>
    <submittedName>
        <fullName evidence="1">Uncharacterized protein</fullName>
    </submittedName>
</protein>
<gene>
    <name evidence="1" type="ORF">ARMGADRAFT_1010839</name>
</gene>
<reference evidence="2" key="1">
    <citation type="journal article" date="2017" name="Nat. Ecol. Evol.">
        <title>Genome expansion and lineage-specific genetic innovations in the forest pathogenic fungi Armillaria.</title>
        <authorList>
            <person name="Sipos G."/>
            <person name="Prasanna A.N."/>
            <person name="Walter M.C."/>
            <person name="O'Connor E."/>
            <person name="Balint B."/>
            <person name="Krizsan K."/>
            <person name="Kiss B."/>
            <person name="Hess J."/>
            <person name="Varga T."/>
            <person name="Slot J."/>
            <person name="Riley R."/>
            <person name="Boka B."/>
            <person name="Rigling D."/>
            <person name="Barry K."/>
            <person name="Lee J."/>
            <person name="Mihaltcheva S."/>
            <person name="LaButti K."/>
            <person name="Lipzen A."/>
            <person name="Waldron R."/>
            <person name="Moloney N.M."/>
            <person name="Sperisen C."/>
            <person name="Kredics L."/>
            <person name="Vagvoelgyi C."/>
            <person name="Patrignani A."/>
            <person name="Fitzpatrick D."/>
            <person name="Nagy I."/>
            <person name="Doyle S."/>
            <person name="Anderson J.B."/>
            <person name="Grigoriev I.V."/>
            <person name="Gueldener U."/>
            <person name="Muensterkoetter M."/>
            <person name="Nagy L.G."/>
        </authorList>
    </citation>
    <scope>NUCLEOTIDE SEQUENCE [LARGE SCALE GENOMIC DNA]</scope>
    <source>
        <strain evidence="2">Ar21-2</strain>
    </source>
</reference>